<dbReference type="InterPro" id="IPR013087">
    <property type="entry name" value="Znf_C2H2_type"/>
</dbReference>
<evidence type="ECO:0000256" key="2">
    <source>
        <dbReference type="ARBA" id="ARBA00022737"/>
    </source>
</evidence>
<keyword evidence="3 6" id="KW-0863">Zinc-finger</keyword>
<evidence type="ECO:0000256" key="1">
    <source>
        <dbReference type="ARBA" id="ARBA00022723"/>
    </source>
</evidence>
<dbReference type="GO" id="GO:0001228">
    <property type="term" value="F:DNA-binding transcription activator activity, RNA polymerase II-specific"/>
    <property type="evidence" value="ECO:0007669"/>
    <property type="project" value="TreeGrafter"/>
</dbReference>
<evidence type="ECO:0000256" key="3">
    <source>
        <dbReference type="ARBA" id="ARBA00022771"/>
    </source>
</evidence>
<dbReference type="GO" id="GO:0000978">
    <property type="term" value="F:RNA polymerase II cis-regulatory region sequence-specific DNA binding"/>
    <property type="evidence" value="ECO:0007669"/>
    <property type="project" value="TreeGrafter"/>
</dbReference>
<keyword evidence="2" id="KW-0677">Repeat</keyword>
<keyword evidence="5" id="KW-0539">Nucleus</keyword>
<evidence type="ECO:0000256" key="6">
    <source>
        <dbReference type="PROSITE-ProRule" id="PRU00042"/>
    </source>
</evidence>
<feature type="domain" description="C2H2-type" evidence="8">
    <location>
        <begin position="314"/>
        <end position="338"/>
    </location>
</feature>
<dbReference type="InterPro" id="IPR036236">
    <property type="entry name" value="Znf_C2H2_sf"/>
</dbReference>
<dbReference type="PROSITE" id="PS00028">
    <property type="entry name" value="ZINC_FINGER_C2H2_1"/>
    <property type="match status" value="8"/>
</dbReference>
<dbReference type="EMBL" id="HBUF01252286">
    <property type="protein sequence ID" value="CAG6680470.1"/>
    <property type="molecule type" value="Transcribed_RNA"/>
</dbReference>
<feature type="compositionally biased region" description="Basic residues" evidence="7">
    <location>
        <begin position="557"/>
        <end position="567"/>
    </location>
</feature>
<evidence type="ECO:0000256" key="5">
    <source>
        <dbReference type="ARBA" id="ARBA00023242"/>
    </source>
</evidence>
<keyword evidence="1" id="KW-0479">Metal-binding</keyword>
<dbReference type="Pfam" id="PF00096">
    <property type="entry name" value="zf-C2H2"/>
    <property type="match status" value="1"/>
</dbReference>
<dbReference type="Pfam" id="PF12874">
    <property type="entry name" value="zf-met"/>
    <property type="match status" value="1"/>
</dbReference>
<dbReference type="AlphaFoldDB" id="A0A8D8T2D7"/>
<sequence>MKQIKLEQFLVEDSSSDRSIRAGAKPLFPCDECNEVLTSKMGIKRHKMLYHQCVQCPLCHETFSNHVYNAYHQHQACMTSTTITINNEDNTTYHCPVCDKTFSKLKSLKRHILMHTSKNPVRCGYCGQFYLDVARLARHIRLRHSTNKMPYHDCDLCNKRYMSLHKFEIHKRKHIVEEKKLPRFHCIYCSNKYAKLGHFKEHLRLKHGNRSITRNMTCGICQNTHMMRDDIGANLIYICDSCQRELAIQDLIQPSGSKYFDCLSCAKTFKRTVALYRHILNFHTPAICYKCNTTYESLRNLVRHDRRIHQDMALACPQCGLWFRNRIYLRKHMVNRHSPYSYVRQYCRLFQKYYRMAKGVDKKTAGHHFDQLILNNQVNETSLKCPVCDENAIDSLKSLNAHLNTNHSIYNDYYAFSKPISPNYTCPLCKRTLLTCKYGEHLMNKASPTHRWKCKLCPNNTLVVNSVAHKLKHLQTHHNLMLNKCIQCWKIDRTRKRCTYCGRYLGSANMYLHCITYHLQEIPFCDLCKRYFVNEEEYESHMERTNNTITGEENKRCARKRKKKREK</sequence>
<dbReference type="PROSITE" id="PS50157">
    <property type="entry name" value="ZINC_FINGER_C2H2_2"/>
    <property type="match status" value="5"/>
</dbReference>
<name>A0A8D8T2D7_9HEMI</name>
<dbReference type="Gene3D" id="3.30.160.60">
    <property type="entry name" value="Classic Zinc Finger"/>
    <property type="match status" value="3"/>
</dbReference>
<accession>A0A8D8T2D7</accession>
<dbReference type="PANTHER" id="PTHR24393:SF34">
    <property type="entry name" value="PR_SET DOMAIN 13"/>
    <property type="match status" value="1"/>
</dbReference>
<feature type="domain" description="C2H2-type" evidence="8">
    <location>
        <begin position="121"/>
        <end position="149"/>
    </location>
</feature>
<protein>
    <submittedName>
        <fullName evidence="9">Zinc finger protein 329</fullName>
    </submittedName>
</protein>
<reference evidence="9" key="1">
    <citation type="submission" date="2021-05" db="EMBL/GenBank/DDBJ databases">
        <authorList>
            <person name="Alioto T."/>
            <person name="Alioto T."/>
            <person name="Gomez Garrido J."/>
        </authorList>
    </citation>
    <scope>NUCLEOTIDE SEQUENCE</scope>
</reference>
<evidence type="ECO:0000313" key="9">
    <source>
        <dbReference type="EMBL" id="CAG6680470.1"/>
    </source>
</evidence>
<evidence type="ECO:0000256" key="4">
    <source>
        <dbReference type="ARBA" id="ARBA00022833"/>
    </source>
</evidence>
<feature type="domain" description="C2H2-type" evidence="8">
    <location>
        <begin position="260"/>
        <end position="284"/>
    </location>
</feature>
<dbReference type="SMART" id="SM00355">
    <property type="entry name" value="ZnF_C2H2"/>
    <property type="match status" value="13"/>
</dbReference>
<evidence type="ECO:0000259" key="8">
    <source>
        <dbReference type="PROSITE" id="PS50157"/>
    </source>
</evidence>
<evidence type="ECO:0000256" key="7">
    <source>
        <dbReference type="SAM" id="MobiDB-lite"/>
    </source>
</evidence>
<proteinExistence type="predicted"/>
<organism evidence="9">
    <name type="scientific">Cacopsylla melanoneura</name>
    <dbReference type="NCBI Taxonomy" id="428564"/>
    <lineage>
        <taxon>Eukaryota</taxon>
        <taxon>Metazoa</taxon>
        <taxon>Ecdysozoa</taxon>
        <taxon>Arthropoda</taxon>
        <taxon>Hexapoda</taxon>
        <taxon>Insecta</taxon>
        <taxon>Pterygota</taxon>
        <taxon>Neoptera</taxon>
        <taxon>Paraneoptera</taxon>
        <taxon>Hemiptera</taxon>
        <taxon>Sternorrhyncha</taxon>
        <taxon>Psylloidea</taxon>
        <taxon>Psyllidae</taxon>
        <taxon>Psyllinae</taxon>
        <taxon>Cacopsylla</taxon>
    </lineage>
</organism>
<keyword evidence="4" id="KW-0862">Zinc</keyword>
<dbReference type="PANTHER" id="PTHR24393">
    <property type="entry name" value="ZINC FINGER PROTEIN"/>
    <property type="match status" value="1"/>
</dbReference>
<feature type="domain" description="C2H2-type" evidence="8">
    <location>
        <begin position="152"/>
        <end position="179"/>
    </location>
</feature>
<feature type="domain" description="C2H2-type" evidence="8">
    <location>
        <begin position="93"/>
        <end position="120"/>
    </location>
</feature>
<dbReference type="GO" id="GO:0005634">
    <property type="term" value="C:nucleus"/>
    <property type="evidence" value="ECO:0007669"/>
    <property type="project" value="TreeGrafter"/>
</dbReference>
<dbReference type="SUPFAM" id="SSF57667">
    <property type="entry name" value="beta-beta-alpha zinc fingers"/>
    <property type="match status" value="3"/>
</dbReference>
<feature type="region of interest" description="Disordered" evidence="7">
    <location>
        <begin position="543"/>
        <end position="567"/>
    </location>
</feature>
<dbReference type="GO" id="GO:0008270">
    <property type="term" value="F:zinc ion binding"/>
    <property type="evidence" value="ECO:0007669"/>
    <property type="project" value="UniProtKB-KW"/>
</dbReference>